<dbReference type="PRINTS" id="PR00723">
    <property type="entry name" value="SUBTILISIN"/>
</dbReference>
<dbReference type="Proteomes" id="UP001595075">
    <property type="component" value="Unassembled WGS sequence"/>
</dbReference>
<dbReference type="PROSITE" id="PS00138">
    <property type="entry name" value="SUBTILASE_SER"/>
    <property type="match status" value="1"/>
</dbReference>
<comment type="caution">
    <text evidence="11">The sequence shown here is derived from an EMBL/GenBank/DDBJ whole genome shotgun (WGS) entry which is preliminary data.</text>
</comment>
<dbReference type="PANTHER" id="PTHR43806">
    <property type="entry name" value="PEPTIDASE S8"/>
    <property type="match status" value="1"/>
</dbReference>
<keyword evidence="4 6" id="KW-0378">Hydrolase</keyword>
<feature type="chain" id="PRO_5047325974" evidence="8">
    <location>
        <begin position="22"/>
        <end position="968"/>
    </location>
</feature>
<evidence type="ECO:0000256" key="3">
    <source>
        <dbReference type="ARBA" id="ARBA00022729"/>
    </source>
</evidence>
<reference evidence="11 12" key="1">
    <citation type="journal article" date="2024" name="Commun. Biol.">
        <title>Comparative genomic analysis of thermophilic fungi reveals convergent evolutionary adaptations and gene losses.</title>
        <authorList>
            <person name="Steindorff A.S."/>
            <person name="Aguilar-Pontes M.V."/>
            <person name="Robinson A.J."/>
            <person name="Andreopoulos B."/>
            <person name="LaButti K."/>
            <person name="Kuo A."/>
            <person name="Mondo S."/>
            <person name="Riley R."/>
            <person name="Otillar R."/>
            <person name="Haridas S."/>
            <person name="Lipzen A."/>
            <person name="Grimwood J."/>
            <person name="Schmutz J."/>
            <person name="Clum A."/>
            <person name="Reid I.D."/>
            <person name="Moisan M.C."/>
            <person name="Butler G."/>
            <person name="Nguyen T.T.M."/>
            <person name="Dewar K."/>
            <person name="Conant G."/>
            <person name="Drula E."/>
            <person name="Henrissat B."/>
            <person name="Hansel C."/>
            <person name="Singer S."/>
            <person name="Hutchinson M.I."/>
            <person name="de Vries R.P."/>
            <person name="Natvig D.O."/>
            <person name="Powell A.J."/>
            <person name="Tsang A."/>
            <person name="Grigoriev I.V."/>
        </authorList>
    </citation>
    <scope>NUCLEOTIDE SEQUENCE [LARGE SCALE GENOMIC DNA]</scope>
    <source>
        <strain evidence="11 12">CBS 494.80</strain>
    </source>
</reference>
<dbReference type="InterPro" id="IPR015500">
    <property type="entry name" value="Peptidase_S8_subtilisin-rel"/>
</dbReference>
<organism evidence="11 12">
    <name type="scientific">Oculimacula yallundae</name>
    <dbReference type="NCBI Taxonomy" id="86028"/>
    <lineage>
        <taxon>Eukaryota</taxon>
        <taxon>Fungi</taxon>
        <taxon>Dikarya</taxon>
        <taxon>Ascomycota</taxon>
        <taxon>Pezizomycotina</taxon>
        <taxon>Leotiomycetes</taxon>
        <taxon>Helotiales</taxon>
        <taxon>Ploettnerulaceae</taxon>
        <taxon>Oculimacula</taxon>
    </lineage>
</organism>
<evidence type="ECO:0000256" key="7">
    <source>
        <dbReference type="RuleBase" id="RU003355"/>
    </source>
</evidence>
<feature type="domain" description="C5a peptidase/Subtilisin-like protease SBT2-like Fn3-like" evidence="10">
    <location>
        <begin position="661"/>
        <end position="775"/>
    </location>
</feature>
<dbReference type="PANTHER" id="PTHR43806:SF66">
    <property type="entry name" value="SERIN ENDOPEPTIDASE"/>
    <property type="match status" value="1"/>
</dbReference>
<evidence type="ECO:0000256" key="5">
    <source>
        <dbReference type="ARBA" id="ARBA00022825"/>
    </source>
</evidence>
<sequence>MRLSFITSAFLIGGCAVQASAVTENLRAFLTAHPDRNGVASQDGDFLSWKSNVFTTNSTPAPVIPKSYIIQLKTGSGLVRRGQDEHSLFHKRASSDIDYSTRQEFKNPELFFGLSIQVKDDANETTIQRIPNVLKVWPVRMIPRPIISGGPGPSASSFRAEGSNITATAGSKADVNSVHKQTEVNRLHAAGIKGKGVKVGIMDTGVDWHHPALGGCFGPGCKISFGKDFIGDNYDSTGIPETDDDPLATCAGGGHGTHVAGTIGMQDTAGSPFGLVGVAPEADLGMYRVFGCAGGSPTDILMLAFEQAASDKVDVLSISLGDYTYWEEDDPFQIITLSLEAQGIAVVVANGNSGAFAGITSAPAIGKGVIGVGSVQNSHYPTVYGGKDSRGRSFKYSGDPWPVKAPSTGLTVYDIVKVAAGTLSPQGCSYDAWETASAAIPDKANSIVIMPYSGGCAWQTKMVVAQGYGFRYTLFYATAAEDIFDQEYSSIDPFPPYYGITVNEVDGRTILGGLSLSKPNEYKLFFSSGVFESHTQITGGLMSNFSSWGPSSDTIAIKPQISAPGGAILSTWPLEATGYAILSGTSMATPYVSGALALLKSQFPNASVQQLREKLQSTATTLSYAYDKSLRTSVAQQGGGLINVYKAVNFESAVSPSELNLGDLDLLKPREITIENKSGRSKTYVISHEPAGETNLLPNLYRGNAPVLGVDSLPGLYASYATTKFSSTSITIGAGQKANFTVTFQPPTDIDDDFLPVYSGYIKITNNNDEFKVAYLGQPYSRYKADYIDASSNIGDKLPQMLSYDENFIPHTVTEFEEFDFGLSVPGSGYPYLEWVTLQSSRYIRVDIVPYNTSFVPDFYGFTFNASNPYGVPASALPLQYPNFPFSKLGVGAETYGLWTDTQQKYRPSLFLYYLEGMAYDYGESPLGLLPVGDYRALLRVLRWGGDYQKAADYQSWLSPVIRVKRAL</sequence>
<feature type="active site" description="Charge relay system" evidence="6">
    <location>
        <position position="203"/>
    </location>
</feature>
<gene>
    <name evidence="11" type="ORF">VTL71DRAFT_8019</name>
</gene>
<dbReference type="CDD" id="cd07489">
    <property type="entry name" value="Peptidases_S8_5"/>
    <property type="match status" value="1"/>
</dbReference>
<dbReference type="InterPro" id="IPR000209">
    <property type="entry name" value="Peptidase_S8/S53_dom"/>
</dbReference>
<evidence type="ECO:0000313" key="11">
    <source>
        <dbReference type="EMBL" id="KAL2074241.1"/>
    </source>
</evidence>
<dbReference type="Pfam" id="PF00082">
    <property type="entry name" value="Peptidase_S8"/>
    <property type="match status" value="1"/>
</dbReference>
<evidence type="ECO:0000256" key="1">
    <source>
        <dbReference type="ARBA" id="ARBA00011073"/>
    </source>
</evidence>
<evidence type="ECO:0000259" key="10">
    <source>
        <dbReference type="Pfam" id="PF06280"/>
    </source>
</evidence>
<evidence type="ECO:0000313" key="12">
    <source>
        <dbReference type="Proteomes" id="UP001595075"/>
    </source>
</evidence>
<feature type="active site" description="Charge relay system" evidence="6">
    <location>
        <position position="586"/>
    </location>
</feature>
<evidence type="ECO:0000256" key="6">
    <source>
        <dbReference type="PROSITE-ProRule" id="PRU01240"/>
    </source>
</evidence>
<evidence type="ECO:0000256" key="8">
    <source>
        <dbReference type="SAM" id="SignalP"/>
    </source>
</evidence>
<dbReference type="InterPro" id="IPR022398">
    <property type="entry name" value="Peptidase_S8_His-AS"/>
</dbReference>
<keyword evidence="5 6" id="KW-0720">Serine protease</keyword>
<evidence type="ECO:0000256" key="2">
    <source>
        <dbReference type="ARBA" id="ARBA00022670"/>
    </source>
</evidence>
<dbReference type="PROSITE" id="PS51257">
    <property type="entry name" value="PROKAR_LIPOPROTEIN"/>
    <property type="match status" value="1"/>
</dbReference>
<dbReference type="InterPro" id="IPR023827">
    <property type="entry name" value="Peptidase_S8_Asp-AS"/>
</dbReference>
<evidence type="ECO:0000259" key="9">
    <source>
        <dbReference type="Pfam" id="PF00082"/>
    </source>
</evidence>
<dbReference type="PROSITE" id="PS00136">
    <property type="entry name" value="SUBTILASE_ASP"/>
    <property type="match status" value="1"/>
</dbReference>
<dbReference type="InterPro" id="IPR023828">
    <property type="entry name" value="Peptidase_S8_Ser-AS"/>
</dbReference>
<name>A0ABR4CXN1_9HELO</name>
<keyword evidence="2 6" id="KW-0645">Protease</keyword>
<dbReference type="PROSITE" id="PS51892">
    <property type="entry name" value="SUBTILASE"/>
    <property type="match status" value="1"/>
</dbReference>
<dbReference type="Pfam" id="PF06280">
    <property type="entry name" value="fn3_5"/>
    <property type="match status" value="1"/>
</dbReference>
<keyword evidence="12" id="KW-1185">Reference proteome</keyword>
<dbReference type="InterPro" id="IPR036852">
    <property type="entry name" value="Peptidase_S8/S53_dom_sf"/>
</dbReference>
<dbReference type="SUPFAM" id="SSF52743">
    <property type="entry name" value="Subtilisin-like"/>
    <property type="match status" value="1"/>
</dbReference>
<dbReference type="InterPro" id="IPR010435">
    <property type="entry name" value="C5a/SBT2-like_Fn3"/>
</dbReference>
<comment type="similarity">
    <text evidence="1 6 7">Belongs to the peptidase S8 family.</text>
</comment>
<dbReference type="InterPro" id="IPR034187">
    <property type="entry name" value="Peptidases_S8_5"/>
</dbReference>
<feature type="active site" description="Charge relay system" evidence="6">
    <location>
        <position position="255"/>
    </location>
</feature>
<evidence type="ECO:0000256" key="4">
    <source>
        <dbReference type="ARBA" id="ARBA00022801"/>
    </source>
</evidence>
<dbReference type="Gene3D" id="3.40.50.200">
    <property type="entry name" value="Peptidase S8/S53 domain"/>
    <property type="match status" value="2"/>
</dbReference>
<dbReference type="InterPro" id="IPR050131">
    <property type="entry name" value="Peptidase_S8_subtilisin-like"/>
</dbReference>
<dbReference type="PROSITE" id="PS00137">
    <property type="entry name" value="SUBTILASE_HIS"/>
    <property type="match status" value="1"/>
</dbReference>
<dbReference type="EMBL" id="JAZHXI010000002">
    <property type="protein sequence ID" value="KAL2074241.1"/>
    <property type="molecule type" value="Genomic_DNA"/>
</dbReference>
<proteinExistence type="inferred from homology"/>
<protein>
    <submittedName>
        <fullName evidence="11">Uncharacterized protein</fullName>
    </submittedName>
</protein>
<feature type="signal peptide" evidence="8">
    <location>
        <begin position="1"/>
        <end position="21"/>
    </location>
</feature>
<feature type="domain" description="Peptidase S8/S53" evidence="9">
    <location>
        <begin position="194"/>
        <end position="623"/>
    </location>
</feature>
<keyword evidence="3 8" id="KW-0732">Signal</keyword>
<accession>A0ABR4CXN1</accession>